<evidence type="ECO:0000313" key="2">
    <source>
        <dbReference type="Proteomes" id="UP000216475"/>
    </source>
</evidence>
<evidence type="ECO:0000313" key="1">
    <source>
        <dbReference type="EMBL" id="PAE07787.1"/>
    </source>
</evidence>
<dbReference type="AlphaFoldDB" id="A0A268HD34"/>
<proteinExistence type="predicted"/>
<gene>
    <name evidence="1" type="ORF">CHI12_09475</name>
</gene>
<accession>A0A268HD34</accession>
<dbReference type="RefSeq" id="WP_095270139.1">
    <property type="nucleotide sequence ID" value="NZ_NPBH01000037.1"/>
</dbReference>
<sequence length="125" mass="15035">MVLNEIESVKGYEYVDTISEQEEKITLEFNYDIWKNVYSNEYATFEDYKDHHKELFSNEEVLEDNSQRLILWNGDYQKVYRLVYEVEVTDFLDNVSKKQAEITIAETPDEVDKDDQYQIIDIQIE</sequence>
<protein>
    <submittedName>
        <fullName evidence="1">Uncharacterized protein</fullName>
    </submittedName>
</protein>
<dbReference type="Proteomes" id="UP000216475">
    <property type="component" value="Unassembled WGS sequence"/>
</dbReference>
<comment type="caution">
    <text evidence="1">The sequence shown here is derived from an EMBL/GenBank/DDBJ whole genome shotgun (WGS) entry which is preliminary data.</text>
</comment>
<name>A0A268HD34_9BACI</name>
<reference evidence="1 2" key="1">
    <citation type="submission" date="2017-07" db="EMBL/GenBank/DDBJ databases">
        <title>Isolation and whole genome analysis of endospore-forming bacteria from heroin.</title>
        <authorList>
            <person name="Kalinowski J."/>
            <person name="Ahrens B."/>
            <person name="Al-Dilaimi A."/>
            <person name="Winkler A."/>
            <person name="Wibberg D."/>
            <person name="Schleenbecker U."/>
            <person name="Ruckert C."/>
            <person name="Wolfel R."/>
            <person name="Grass G."/>
        </authorList>
    </citation>
    <scope>NUCLEOTIDE SEQUENCE [LARGE SCALE GENOMIC DNA]</scope>
    <source>
        <strain evidence="1 2">7509</strain>
    </source>
</reference>
<organism evidence="1 2">
    <name type="scientific">Terribacillus saccharophilus</name>
    <dbReference type="NCBI Taxonomy" id="361277"/>
    <lineage>
        <taxon>Bacteria</taxon>
        <taxon>Bacillati</taxon>
        <taxon>Bacillota</taxon>
        <taxon>Bacilli</taxon>
        <taxon>Bacillales</taxon>
        <taxon>Bacillaceae</taxon>
        <taxon>Terribacillus</taxon>
    </lineage>
</organism>
<dbReference type="EMBL" id="NPBH01000037">
    <property type="protein sequence ID" value="PAE07787.1"/>
    <property type="molecule type" value="Genomic_DNA"/>
</dbReference>